<sequence>MTDIKKPESKGLKHTTRGSKIPNRDPIGVPFTPTRPGSKHTTRGSKIPNTDPIVMSFTPTRPGR</sequence>
<reference evidence="2" key="1">
    <citation type="submission" date="2017-07" db="EMBL/GenBank/DDBJ databases">
        <title>Taro Niue Genome Assembly and Annotation.</title>
        <authorList>
            <person name="Atibalentja N."/>
            <person name="Keating K."/>
            <person name="Fields C.J."/>
        </authorList>
    </citation>
    <scope>NUCLEOTIDE SEQUENCE</scope>
    <source>
        <strain evidence="2">Niue_2</strain>
        <tissue evidence="2">Leaf</tissue>
    </source>
</reference>
<keyword evidence="3" id="KW-1185">Reference proteome</keyword>
<evidence type="ECO:0000313" key="3">
    <source>
        <dbReference type="Proteomes" id="UP000652761"/>
    </source>
</evidence>
<comment type="caution">
    <text evidence="2">The sequence shown here is derived from an EMBL/GenBank/DDBJ whole genome shotgun (WGS) entry which is preliminary data.</text>
</comment>
<feature type="region of interest" description="Disordered" evidence="1">
    <location>
        <begin position="1"/>
        <end position="64"/>
    </location>
</feature>
<proteinExistence type="predicted"/>
<gene>
    <name evidence="2" type="ORF">Taro_010078</name>
</gene>
<organism evidence="2 3">
    <name type="scientific">Colocasia esculenta</name>
    <name type="common">Wild taro</name>
    <name type="synonym">Arum esculentum</name>
    <dbReference type="NCBI Taxonomy" id="4460"/>
    <lineage>
        <taxon>Eukaryota</taxon>
        <taxon>Viridiplantae</taxon>
        <taxon>Streptophyta</taxon>
        <taxon>Embryophyta</taxon>
        <taxon>Tracheophyta</taxon>
        <taxon>Spermatophyta</taxon>
        <taxon>Magnoliopsida</taxon>
        <taxon>Liliopsida</taxon>
        <taxon>Araceae</taxon>
        <taxon>Aroideae</taxon>
        <taxon>Colocasieae</taxon>
        <taxon>Colocasia</taxon>
    </lineage>
</organism>
<dbReference type="AlphaFoldDB" id="A0A843U6N3"/>
<accession>A0A843U6N3</accession>
<dbReference type="EMBL" id="NMUH01000360">
    <property type="protein sequence ID" value="MQL77667.1"/>
    <property type="molecule type" value="Genomic_DNA"/>
</dbReference>
<name>A0A843U6N3_COLES</name>
<evidence type="ECO:0000313" key="2">
    <source>
        <dbReference type="EMBL" id="MQL77667.1"/>
    </source>
</evidence>
<protein>
    <submittedName>
        <fullName evidence="2">Uncharacterized protein</fullName>
    </submittedName>
</protein>
<evidence type="ECO:0000256" key="1">
    <source>
        <dbReference type="SAM" id="MobiDB-lite"/>
    </source>
</evidence>
<dbReference type="Proteomes" id="UP000652761">
    <property type="component" value="Unassembled WGS sequence"/>
</dbReference>
<feature type="compositionally biased region" description="Basic and acidic residues" evidence="1">
    <location>
        <begin position="1"/>
        <end position="11"/>
    </location>
</feature>